<evidence type="ECO:0000256" key="2">
    <source>
        <dbReference type="ARBA" id="ARBA00022686"/>
    </source>
</evidence>
<organism evidence="5 6">
    <name type="scientific">Allochromatium vinosum (strain ATCC 17899 / DSM 180 / NBRC 103801 / NCIMB 10441 / D)</name>
    <name type="common">Chromatium vinosum</name>
    <dbReference type="NCBI Taxonomy" id="572477"/>
    <lineage>
        <taxon>Bacteria</taxon>
        <taxon>Pseudomonadati</taxon>
        <taxon>Pseudomonadota</taxon>
        <taxon>Gammaproteobacteria</taxon>
        <taxon>Chromatiales</taxon>
        <taxon>Chromatiaceae</taxon>
        <taxon>Allochromatium</taxon>
    </lineage>
</organism>
<gene>
    <name evidence="5" type="ordered locus">Alvin_2588</name>
</gene>
<reference evidence="5 6" key="1">
    <citation type="journal article" date="2011" name="Stand. Genomic Sci.">
        <title>Complete genome sequence of Allochromatium vinosum DSM 180(T).</title>
        <authorList>
            <person name="Weissgerber T."/>
            <person name="Zigann R."/>
            <person name="Bruce D."/>
            <person name="Chang Y.J."/>
            <person name="Detter J.C."/>
            <person name="Han C."/>
            <person name="Hauser L."/>
            <person name="Jeffries C.D."/>
            <person name="Land M."/>
            <person name="Munk A.C."/>
            <person name="Tapia R."/>
            <person name="Dahl C."/>
        </authorList>
    </citation>
    <scope>NUCLEOTIDE SEQUENCE [LARGE SCALE GENOMIC DNA]</scope>
    <source>
        <strain evidence="6">ATCC 17899 / DSM 180 / NBRC 103801 / NCIMB 10441 / D</strain>
    </source>
</reference>
<evidence type="ECO:0000256" key="1">
    <source>
        <dbReference type="ARBA" id="ARBA00008775"/>
    </source>
</evidence>
<dbReference type="Gene3D" id="2.60.60.30">
    <property type="entry name" value="sav2460 like domains"/>
    <property type="match status" value="1"/>
</dbReference>
<dbReference type="STRING" id="572477.Alvin_2588"/>
<dbReference type="Proteomes" id="UP000001441">
    <property type="component" value="Chromosome"/>
</dbReference>
<evidence type="ECO:0000313" key="6">
    <source>
        <dbReference type="Proteomes" id="UP000001441"/>
    </source>
</evidence>
<dbReference type="RefSeq" id="WP_012971766.1">
    <property type="nucleotide sequence ID" value="NC_013851.1"/>
</dbReference>
<dbReference type="HOGENOM" id="CLU_055120_2_0_6"/>
<sequence length="192" mass="20986">MAISLNKGGNVNLSKEAPNLENVLVGLGWDARATDGQDFDLDASLFMVKDDGKVPSDAYFIFYNQPKSPEGAIEHTGDNRTGAGEGDDESVHVTLSKVPAEVQRLVIVVTIHDADARRQNFGQVSNAFVRIVNRDNNQEVVRFDLSEDYSTETAMIFGEIYRHSGDWKFRAVGQGYSGGLRALALQHGVNVG</sequence>
<dbReference type="CDD" id="cd06974">
    <property type="entry name" value="TerD_like"/>
    <property type="match status" value="1"/>
</dbReference>
<comment type="function">
    <text evidence="3">Not known; seems to contribute to the tellurium resistance (Ter) mechanism. Also involved in phage inhibition (Phi) and colicin resistance (PacB).</text>
</comment>
<dbReference type="Pfam" id="PF02342">
    <property type="entry name" value="TerD"/>
    <property type="match status" value="1"/>
</dbReference>
<dbReference type="KEGG" id="alv:Alvin_2588"/>
<dbReference type="FunFam" id="2.60.60.30:FF:000001">
    <property type="entry name" value="Tellurium resistance protein TerD"/>
    <property type="match status" value="1"/>
</dbReference>
<dbReference type="InterPro" id="IPR003325">
    <property type="entry name" value="TerD"/>
</dbReference>
<comment type="similarity">
    <text evidence="1">Belongs to the CAPAB/TerDEXZ family.</text>
</comment>
<dbReference type="PANTHER" id="PTHR32097:SF4">
    <property type="entry name" value="GENERAL STRESS PROTEIN 16U"/>
    <property type="match status" value="1"/>
</dbReference>
<keyword evidence="6" id="KW-1185">Reference proteome</keyword>
<evidence type="ECO:0000259" key="4">
    <source>
        <dbReference type="Pfam" id="PF02342"/>
    </source>
</evidence>
<dbReference type="AlphaFoldDB" id="D3RPA8"/>
<proteinExistence type="inferred from homology"/>
<evidence type="ECO:0000256" key="3">
    <source>
        <dbReference type="ARBA" id="ARBA00055880"/>
    </source>
</evidence>
<feature type="domain" description="TerD" evidence="4">
    <location>
        <begin position="1"/>
        <end position="186"/>
    </location>
</feature>
<dbReference type="PANTHER" id="PTHR32097">
    <property type="entry name" value="CAMP-BINDING PROTEIN 1-RELATED"/>
    <property type="match status" value="1"/>
</dbReference>
<dbReference type="InterPro" id="IPR051324">
    <property type="entry name" value="Stress/Tellurium_Resist"/>
</dbReference>
<dbReference type="eggNOG" id="COG2310">
    <property type="taxonomic scope" value="Bacteria"/>
</dbReference>
<keyword evidence="2" id="KW-0778">Tellurium resistance</keyword>
<accession>D3RPA8</accession>
<dbReference type="OrthoDB" id="570928at2"/>
<evidence type="ECO:0000313" key="5">
    <source>
        <dbReference type="EMBL" id="ADC63498.1"/>
    </source>
</evidence>
<dbReference type="GO" id="GO:0046690">
    <property type="term" value="P:response to tellurium ion"/>
    <property type="evidence" value="ECO:0007669"/>
    <property type="project" value="UniProtKB-KW"/>
</dbReference>
<name>D3RPA8_ALLVD</name>
<dbReference type="EMBL" id="CP001896">
    <property type="protein sequence ID" value="ADC63498.1"/>
    <property type="molecule type" value="Genomic_DNA"/>
</dbReference>
<protein>
    <submittedName>
        <fullName evidence="5">Stress protein</fullName>
    </submittedName>
</protein>